<organism evidence="2 3">
    <name type="scientific">Haematococcus lacustris</name>
    <name type="common">Green alga</name>
    <name type="synonym">Haematococcus pluvialis</name>
    <dbReference type="NCBI Taxonomy" id="44745"/>
    <lineage>
        <taxon>Eukaryota</taxon>
        <taxon>Viridiplantae</taxon>
        <taxon>Chlorophyta</taxon>
        <taxon>core chlorophytes</taxon>
        <taxon>Chlorophyceae</taxon>
        <taxon>CS clade</taxon>
        <taxon>Chlamydomonadales</taxon>
        <taxon>Haematococcaceae</taxon>
        <taxon>Haematococcus</taxon>
    </lineage>
</organism>
<dbReference type="EMBL" id="BLLF01006363">
    <property type="protein sequence ID" value="GFH32184.1"/>
    <property type="molecule type" value="Genomic_DNA"/>
</dbReference>
<proteinExistence type="predicted"/>
<dbReference type="Proteomes" id="UP000485058">
    <property type="component" value="Unassembled WGS sequence"/>
</dbReference>
<reference evidence="2 3" key="1">
    <citation type="submission" date="2020-02" db="EMBL/GenBank/DDBJ databases">
        <title>Draft genome sequence of Haematococcus lacustris strain NIES-144.</title>
        <authorList>
            <person name="Morimoto D."/>
            <person name="Nakagawa S."/>
            <person name="Yoshida T."/>
            <person name="Sawayama S."/>
        </authorList>
    </citation>
    <scope>NUCLEOTIDE SEQUENCE [LARGE SCALE GENOMIC DNA]</scope>
    <source>
        <strain evidence="2 3">NIES-144</strain>
    </source>
</reference>
<evidence type="ECO:0000313" key="3">
    <source>
        <dbReference type="Proteomes" id="UP000485058"/>
    </source>
</evidence>
<feature type="region of interest" description="Disordered" evidence="1">
    <location>
        <begin position="1"/>
        <end position="24"/>
    </location>
</feature>
<comment type="caution">
    <text evidence="2">The sequence shown here is derived from an EMBL/GenBank/DDBJ whole genome shotgun (WGS) entry which is preliminary data.</text>
</comment>
<name>A0A6A0AJF4_HAELA</name>
<dbReference type="AlphaFoldDB" id="A0A6A0AJF4"/>
<protein>
    <submittedName>
        <fullName evidence="2">Uncharacterized protein</fullName>
    </submittedName>
</protein>
<keyword evidence="3" id="KW-1185">Reference proteome</keyword>
<sequence length="35" mass="3773">MESPAAGPRHAQLQQPQRKFCGPVEPVEAPGCCRP</sequence>
<gene>
    <name evidence="2" type="ORF">HaLaN_31363</name>
</gene>
<evidence type="ECO:0000313" key="2">
    <source>
        <dbReference type="EMBL" id="GFH32184.1"/>
    </source>
</evidence>
<accession>A0A6A0AJF4</accession>
<evidence type="ECO:0000256" key="1">
    <source>
        <dbReference type="SAM" id="MobiDB-lite"/>
    </source>
</evidence>